<dbReference type="InterPro" id="IPR015889">
    <property type="entry name" value="Intradiol_dOase_core"/>
</dbReference>
<evidence type="ECO:0000256" key="1">
    <source>
        <dbReference type="ARBA" id="ARBA00007825"/>
    </source>
</evidence>
<dbReference type="CDD" id="cd03459">
    <property type="entry name" value="3_4-PCD"/>
    <property type="match status" value="1"/>
</dbReference>
<sequence length="218" mass="24202">MQNKDKSRRFFLKLGLASTASAVFGKSVHGQSILKINPTPSEIEGPFYPVMAQKDKDFDLTQIEGKEGKAKGKIITIEGQITDTNGVPLEDATVDLWQANSAGRYRHPRDPNDAPLDPSFQGWAIVPSGREGGFRFQTVYPGTYPAAAGWTRPPHLHFKVSKLGYVELITQMYFPDHALNETDLLLQSKSTEEQSLMIAKLSSKSPETYRYNIALSKA</sequence>
<comment type="caution">
    <text evidence="5">The sequence shown here is derived from an EMBL/GenBank/DDBJ whole genome shotgun (WGS) entry which is preliminary data.</text>
</comment>
<evidence type="ECO:0000256" key="3">
    <source>
        <dbReference type="ARBA" id="ARBA00023002"/>
    </source>
</evidence>
<dbReference type="EC" id="1.13.11.3" evidence="5"/>
<feature type="domain" description="Intradiol ring-cleavage dioxygenases" evidence="4">
    <location>
        <begin position="77"/>
        <end position="105"/>
    </location>
</feature>
<evidence type="ECO:0000313" key="6">
    <source>
        <dbReference type="Proteomes" id="UP000248857"/>
    </source>
</evidence>
<dbReference type="Gene3D" id="2.60.130.10">
    <property type="entry name" value="Aromatic compound dioxygenase"/>
    <property type="match status" value="1"/>
</dbReference>
<protein>
    <submittedName>
        <fullName evidence="5">Protocatechuate 3,4-dioxygenase beta chain</fullName>
        <ecNumber evidence="5">1.13.11.3</ecNumber>
    </submittedName>
</protein>
<evidence type="ECO:0000313" key="5">
    <source>
        <dbReference type="EMBL" id="PZD71289.1"/>
    </source>
</evidence>
<dbReference type="RefSeq" id="WP_110988190.1">
    <property type="nucleotide sequence ID" value="NZ_CAWNWM010000019.1"/>
</dbReference>
<dbReference type="GO" id="GO:0018578">
    <property type="term" value="F:protocatechuate 3,4-dioxygenase activity"/>
    <property type="evidence" value="ECO:0007669"/>
    <property type="project" value="UniProtKB-EC"/>
</dbReference>
<dbReference type="Proteomes" id="UP000248857">
    <property type="component" value="Unassembled WGS sequence"/>
</dbReference>
<dbReference type="PANTHER" id="PTHR33711">
    <property type="entry name" value="DIOXYGENASE, PUTATIVE (AFU_ORTHOLOGUE AFUA_2G02910)-RELATED"/>
    <property type="match status" value="1"/>
</dbReference>
<dbReference type="EMBL" id="PQWO01000019">
    <property type="protein sequence ID" value="PZD71289.1"/>
    <property type="molecule type" value="Genomic_DNA"/>
</dbReference>
<dbReference type="InterPro" id="IPR000627">
    <property type="entry name" value="Intradiol_dOase_C"/>
</dbReference>
<comment type="similarity">
    <text evidence="1">Belongs to the intradiol ring-cleavage dioxygenase family.</text>
</comment>
<name>A0A2W1JB01_9CYAN</name>
<keyword evidence="2 5" id="KW-0223">Dioxygenase</keyword>
<accession>A0A2W1JB01</accession>
<dbReference type="AlphaFoldDB" id="A0A2W1JB01"/>
<dbReference type="InterPro" id="IPR050770">
    <property type="entry name" value="Intradiol_RC_Dioxygenase"/>
</dbReference>
<keyword evidence="3 5" id="KW-0560">Oxidoreductase</keyword>
<dbReference type="SUPFAM" id="SSF49482">
    <property type="entry name" value="Aromatic compound dioxygenase"/>
    <property type="match status" value="1"/>
</dbReference>
<evidence type="ECO:0000259" key="4">
    <source>
        <dbReference type="PROSITE" id="PS00083"/>
    </source>
</evidence>
<gene>
    <name evidence="5" type="primary">pcaH_1</name>
    <name evidence="5" type="ORF">C1752_07242</name>
</gene>
<reference evidence="5 6" key="1">
    <citation type="journal article" date="2018" name="Sci. Rep.">
        <title>A novel species of the marine cyanobacterium Acaryochloris with a unique pigment content and lifestyle.</title>
        <authorList>
            <person name="Partensky F."/>
            <person name="Six C."/>
            <person name="Ratin M."/>
            <person name="Garczarek L."/>
            <person name="Vaulot D."/>
            <person name="Probert I."/>
            <person name="Calteau A."/>
            <person name="Gourvil P."/>
            <person name="Marie D."/>
            <person name="Grebert T."/>
            <person name="Bouchier C."/>
            <person name="Le Panse S."/>
            <person name="Gachenot M."/>
            <person name="Rodriguez F."/>
            <person name="Garrido J.L."/>
        </authorList>
    </citation>
    <scope>NUCLEOTIDE SEQUENCE [LARGE SCALE GENOMIC DNA]</scope>
    <source>
        <strain evidence="5 6">RCC1774</strain>
    </source>
</reference>
<keyword evidence="6" id="KW-1185">Reference proteome</keyword>
<evidence type="ECO:0000256" key="2">
    <source>
        <dbReference type="ARBA" id="ARBA00022964"/>
    </source>
</evidence>
<dbReference type="GO" id="GO:0008199">
    <property type="term" value="F:ferric iron binding"/>
    <property type="evidence" value="ECO:0007669"/>
    <property type="project" value="InterPro"/>
</dbReference>
<dbReference type="PANTHER" id="PTHR33711:SF10">
    <property type="entry name" value="INTRADIOL RING-CLEAVAGE DIOXYGENASES DOMAIN-CONTAINING PROTEIN"/>
    <property type="match status" value="1"/>
</dbReference>
<proteinExistence type="inferred from homology"/>
<dbReference type="InterPro" id="IPR039387">
    <property type="entry name" value="3_4-PCD"/>
</dbReference>
<organism evidence="5 6">
    <name type="scientific">Acaryochloris thomasi RCC1774</name>
    <dbReference type="NCBI Taxonomy" id="1764569"/>
    <lineage>
        <taxon>Bacteria</taxon>
        <taxon>Bacillati</taxon>
        <taxon>Cyanobacteriota</taxon>
        <taxon>Cyanophyceae</taxon>
        <taxon>Acaryochloridales</taxon>
        <taxon>Acaryochloridaceae</taxon>
        <taxon>Acaryochloris</taxon>
        <taxon>Acaryochloris thomasi</taxon>
    </lineage>
</organism>
<dbReference type="PROSITE" id="PS00083">
    <property type="entry name" value="INTRADIOL_DIOXYGENAS"/>
    <property type="match status" value="1"/>
</dbReference>
<dbReference type="Pfam" id="PF00775">
    <property type="entry name" value="Dioxygenase_C"/>
    <property type="match status" value="1"/>
</dbReference>
<dbReference type="OrthoDB" id="9805815at2"/>